<keyword evidence="2" id="KW-1185">Reference proteome</keyword>
<dbReference type="EMBL" id="SOZE01000001">
    <property type="protein sequence ID" value="TFF40935.1"/>
    <property type="molecule type" value="Genomic_DNA"/>
</dbReference>
<sequence length="73" mass="8764">MTVSVNPQNKQEEKVLLAFLDSLKYDYETEEDDLFLTDEQQAEVLKRDKAFMKGKTTARDWNEIKQEMDRVYR</sequence>
<organism evidence="1 2">
    <name type="scientific">Mucilaginibacter psychrotolerans</name>
    <dbReference type="NCBI Taxonomy" id="1524096"/>
    <lineage>
        <taxon>Bacteria</taxon>
        <taxon>Pseudomonadati</taxon>
        <taxon>Bacteroidota</taxon>
        <taxon>Sphingobacteriia</taxon>
        <taxon>Sphingobacteriales</taxon>
        <taxon>Sphingobacteriaceae</taxon>
        <taxon>Mucilaginibacter</taxon>
    </lineage>
</organism>
<gene>
    <name evidence="1" type="ORF">E2R66_01805</name>
</gene>
<evidence type="ECO:0000313" key="2">
    <source>
        <dbReference type="Proteomes" id="UP000297540"/>
    </source>
</evidence>
<dbReference type="OrthoDB" id="798308at2"/>
<evidence type="ECO:0008006" key="3">
    <source>
        <dbReference type="Google" id="ProtNLM"/>
    </source>
</evidence>
<dbReference type="RefSeq" id="WP_133229440.1">
    <property type="nucleotide sequence ID" value="NZ_SOZE01000001.1"/>
</dbReference>
<dbReference type="Proteomes" id="UP000297540">
    <property type="component" value="Unassembled WGS sequence"/>
</dbReference>
<evidence type="ECO:0000313" key="1">
    <source>
        <dbReference type="EMBL" id="TFF40935.1"/>
    </source>
</evidence>
<dbReference type="AlphaFoldDB" id="A0A4Y8SQM7"/>
<comment type="caution">
    <text evidence="1">The sequence shown here is derived from an EMBL/GenBank/DDBJ whole genome shotgun (WGS) entry which is preliminary data.</text>
</comment>
<reference evidence="1 2" key="1">
    <citation type="journal article" date="2017" name="Int. J. Syst. Evol. Microbiol.">
        <title>Mucilaginibacterpsychrotolerans sp. nov., isolated from peatlands.</title>
        <authorList>
            <person name="Deng Y."/>
            <person name="Shen L."/>
            <person name="Xu B."/>
            <person name="Liu Y."/>
            <person name="Gu Z."/>
            <person name="Liu H."/>
            <person name="Zhou Y."/>
        </authorList>
    </citation>
    <scope>NUCLEOTIDE SEQUENCE [LARGE SCALE GENOMIC DNA]</scope>
    <source>
        <strain evidence="1 2">NH7-4</strain>
    </source>
</reference>
<proteinExistence type="predicted"/>
<protein>
    <recommendedName>
        <fullName evidence="3">Addiction module protein</fullName>
    </recommendedName>
</protein>
<name>A0A4Y8SQM7_9SPHI</name>
<accession>A0A4Y8SQM7</accession>